<evidence type="ECO:0000256" key="16">
    <source>
        <dbReference type="SAM" id="Phobius"/>
    </source>
</evidence>
<keyword evidence="6" id="KW-0769">Symport</keyword>
<evidence type="ECO:0000256" key="11">
    <source>
        <dbReference type="ARBA" id="ARBA00023136"/>
    </source>
</evidence>
<dbReference type="InterPro" id="IPR018491">
    <property type="entry name" value="SLC12_C"/>
</dbReference>
<feature type="transmembrane region" description="Helical" evidence="16">
    <location>
        <begin position="504"/>
        <end position="527"/>
    </location>
</feature>
<dbReference type="InterPro" id="IPR002443">
    <property type="entry name" value="SLC12A1/SLC12A2"/>
</dbReference>
<evidence type="ECO:0000256" key="14">
    <source>
        <dbReference type="ARBA" id="ARBA00023214"/>
    </source>
</evidence>
<evidence type="ECO:0000313" key="20">
    <source>
        <dbReference type="WBParaSite" id="PSAMB.scaffold161size70618.g2778.t1"/>
    </source>
</evidence>
<evidence type="ECO:0000256" key="2">
    <source>
        <dbReference type="ARBA" id="ARBA00010593"/>
    </source>
</evidence>
<keyword evidence="14" id="KW-0868">Chloride</keyword>
<evidence type="ECO:0000256" key="6">
    <source>
        <dbReference type="ARBA" id="ARBA00022847"/>
    </source>
</evidence>
<feature type="compositionally biased region" description="Polar residues" evidence="15">
    <location>
        <begin position="874"/>
        <end position="886"/>
    </location>
</feature>
<keyword evidence="10" id="KW-0406">Ion transport</keyword>
<dbReference type="Pfam" id="PF03522">
    <property type="entry name" value="SLC12"/>
    <property type="match status" value="1"/>
</dbReference>
<dbReference type="GO" id="GO:0055075">
    <property type="term" value="P:potassium ion homeostasis"/>
    <property type="evidence" value="ECO:0007669"/>
    <property type="project" value="TreeGrafter"/>
</dbReference>
<dbReference type="InterPro" id="IPR004842">
    <property type="entry name" value="SLC12A_fam"/>
</dbReference>
<dbReference type="FunFam" id="1.20.1740.10:FF:000022">
    <property type="entry name" value="Bumetanide-sensitive na-k-cl cotransport protein"/>
    <property type="match status" value="1"/>
</dbReference>
<dbReference type="GO" id="GO:0055064">
    <property type="term" value="P:chloride ion homeostasis"/>
    <property type="evidence" value="ECO:0007669"/>
    <property type="project" value="TreeGrafter"/>
</dbReference>
<feature type="region of interest" description="Disordered" evidence="15">
    <location>
        <begin position="847"/>
        <end position="891"/>
    </location>
</feature>
<feature type="transmembrane region" description="Helical" evidence="16">
    <location>
        <begin position="616"/>
        <end position="635"/>
    </location>
</feature>
<keyword evidence="9" id="KW-0915">Sodium</keyword>
<comment type="similarity">
    <text evidence="2">Belongs to the SLC12A transporter family.</text>
</comment>
<sequence length="1177" mass="130441">MASSAGRNDKVHPASANPTFSAEDGKAANQPRPSHRFRVESIMEPSEADVAERSNIIRQQSSSANAQLQVEPTDAQLENIDINESTDNTVRYSIGTEHHELNKQNFPEIAIDNGLLNLCHAETLEKTPVIDFYLNSIDIERNMMARPSIDTLIHGKPMFPIVSVELNRMKSYNSEIIDVEDLEKYTSTPTSAGRVKFGWIEGVFVRCLLNILGVMLYLRISWVAGQAGIAWGSLIVLLASTVTTITTLSMCAICTNGEVKGGGAYFLISRSLGPEFGGSIGVIFSVANAVAAAMYVVGFAETVRDLMKDHGWIIIDNDVMDIRIIGLMTCTLLMAVVFVGTSFESRMQIGLLAILSVSIINFWVGTFIPVTETQLLRGVTGYSLSTLATNMLPAWRGEDFFSVFAVYFPAATGIMAGANISGDLADPQMAIPKGTLLSIAVTTLIYLSTVWITGATCVRDATGLEAPTLANDSWKWIEPTCAANETCEYGLLNYFQVIQIESGWGPLITAGIFAATLSSALASLVSAPKVFQAVSKDHLFPYIQFFAKGYGKDEEPRRAYGLGFSIAMLMILIGDLNAIAPIISNFFLASYALINYACFAASFTDSPGFRPSFSYYNMWVSLGGALLCLIVMFIISWWTALITYLFFIMLFMYIHYRKPEVNWGTSTQAQSYKSALQSMLKLVKIQEHVKNYRPQLLVLTGNPIARPSLVDFVNNITKGSNLMICGHVIPYAYAPPDRALPCVRKSDRQLNEWLQNRRVKAFYVSTLNPSLRSGVQTLLHVAGLGKLRPNIVIIGFKSDWAKRGVYGIEDINEYFGIIQDVFGANMGMGMLRNSDCGFDFSELMEHQNASEPPKLQTVDSNAKRGDAKSKEKNNSNQLDVTSSQTPMDMRNDTSKEANAHIDTIPSKKMSKNKGAYINNAVVEENITEEDYTEAGKRLPGGNGTVYERNVSITGEIGSVEGSIPRQSLPWLGRPSLVEGDLLMLMNQFQRKVKLATIDVWWLYDDGGLTLLIPHLLTLPRSYLENAKLRVFTIASSRSAMEQEHRCMAALLGKFRIEFTDIFVIPDFAQRPSQSTLMEWDKLIAPFRIDDEGEEREGLIKESALATHKERTHRHLRCRELLLQHSSSANLIVMTLPIPRKGTVSSCLYMSWLDMLTKDLPPTLLIRGNQTSVLTFYS</sequence>
<dbReference type="InterPro" id="IPR004841">
    <property type="entry name" value="AA-permease/SLC12A_dom"/>
</dbReference>
<keyword evidence="4" id="KW-0633">Potassium transport</keyword>
<reference evidence="20" key="1">
    <citation type="submission" date="2022-11" db="UniProtKB">
        <authorList>
            <consortium name="WormBaseParasite"/>
        </authorList>
    </citation>
    <scope>IDENTIFICATION</scope>
</reference>
<comment type="subcellular location">
    <subcellularLocation>
        <location evidence="1">Membrane</location>
        <topology evidence="1">Multi-pass membrane protein</topology>
    </subcellularLocation>
</comment>
<dbReference type="GO" id="GO:0008511">
    <property type="term" value="F:sodium:potassium:chloride symporter activity"/>
    <property type="evidence" value="ECO:0007669"/>
    <property type="project" value="TreeGrafter"/>
</dbReference>
<dbReference type="AlphaFoldDB" id="A0A914VA05"/>
<dbReference type="PANTHER" id="PTHR11827">
    <property type="entry name" value="SOLUTE CARRIER FAMILY 12, CATION COTRANSPORTERS"/>
    <property type="match status" value="1"/>
</dbReference>
<evidence type="ECO:0000256" key="13">
    <source>
        <dbReference type="ARBA" id="ARBA00023201"/>
    </source>
</evidence>
<feature type="compositionally biased region" description="Basic and acidic residues" evidence="15">
    <location>
        <begin position="861"/>
        <end position="873"/>
    </location>
</feature>
<keyword evidence="13" id="KW-0739">Sodium transport</keyword>
<keyword evidence="5 16" id="KW-0812">Transmembrane</keyword>
<keyword evidence="3" id="KW-0813">Transport</keyword>
<accession>A0A914VA05</accession>
<evidence type="ECO:0000256" key="9">
    <source>
        <dbReference type="ARBA" id="ARBA00023053"/>
    </source>
</evidence>
<dbReference type="Gene3D" id="1.20.1740.10">
    <property type="entry name" value="Amino acid/polyamine transporter I"/>
    <property type="match status" value="1"/>
</dbReference>
<feature type="region of interest" description="Disordered" evidence="15">
    <location>
        <begin position="1"/>
        <end position="50"/>
    </location>
</feature>
<keyword evidence="11 16" id="KW-0472">Membrane</keyword>
<evidence type="ECO:0000256" key="5">
    <source>
        <dbReference type="ARBA" id="ARBA00022692"/>
    </source>
</evidence>
<evidence type="ECO:0000256" key="1">
    <source>
        <dbReference type="ARBA" id="ARBA00004141"/>
    </source>
</evidence>
<dbReference type="NCBIfam" id="TIGR00930">
    <property type="entry name" value="2a30"/>
    <property type="match status" value="1"/>
</dbReference>
<dbReference type="PRINTS" id="PR01207">
    <property type="entry name" value="NAKCLTRNSPRT"/>
</dbReference>
<evidence type="ECO:0000256" key="15">
    <source>
        <dbReference type="SAM" id="MobiDB-lite"/>
    </source>
</evidence>
<evidence type="ECO:0000256" key="8">
    <source>
        <dbReference type="ARBA" id="ARBA00022989"/>
    </source>
</evidence>
<feature type="domain" description="SLC12A transporter C-terminal" evidence="18">
    <location>
        <begin position="706"/>
        <end position="1177"/>
    </location>
</feature>
<evidence type="ECO:0000256" key="7">
    <source>
        <dbReference type="ARBA" id="ARBA00022958"/>
    </source>
</evidence>
<dbReference type="Proteomes" id="UP000887566">
    <property type="component" value="Unplaced"/>
</dbReference>
<dbReference type="GO" id="GO:0055078">
    <property type="term" value="P:sodium ion homeostasis"/>
    <property type="evidence" value="ECO:0007669"/>
    <property type="project" value="TreeGrafter"/>
</dbReference>
<keyword evidence="7" id="KW-0630">Potassium</keyword>
<feature type="transmembrane region" description="Helical" evidence="16">
    <location>
        <begin position="276"/>
        <end position="300"/>
    </location>
</feature>
<dbReference type="Pfam" id="PF00324">
    <property type="entry name" value="AA_permease"/>
    <property type="match status" value="1"/>
</dbReference>
<organism evidence="19 20">
    <name type="scientific">Plectus sambesii</name>
    <dbReference type="NCBI Taxonomy" id="2011161"/>
    <lineage>
        <taxon>Eukaryota</taxon>
        <taxon>Metazoa</taxon>
        <taxon>Ecdysozoa</taxon>
        <taxon>Nematoda</taxon>
        <taxon>Chromadorea</taxon>
        <taxon>Plectida</taxon>
        <taxon>Plectina</taxon>
        <taxon>Plectoidea</taxon>
        <taxon>Plectidae</taxon>
        <taxon>Plectus</taxon>
    </lineage>
</organism>
<feature type="domain" description="Amino acid permease/ SLC12A" evidence="17">
    <location>
        <begin position="202"/>
        <end position="697"/>
    </location>
</feature>
<evidence type="ECO:0000313" key="19">
    <source>
        <dbReference type="Proteomes" id="UP000887566"/>
    </source>
</evidence>
<evidence type="ECO:0000256" key="3">
    <source>
        <dbReference type="ARBA" id="ARBA00022448"/>
    </source>
</evidence>
<dbReference type="GO" id="GO:0016020">
    <property type="term" value="C:membrane"/>
    <property type="evidence" value="ECO:0007669"/>
    <property type="project" value="UniProtKB-SubCell"/>
</dbReference>
<keyword evidence="19" id="KW-1185">Reference proteome</keyword>
<dbReference type="GO" id="GO:0006884">
    <property type="term" value="P:cell volume homeostasis"/>
    <property type="evidence" value="ECO:0007669"/>
    <property type="project" value="TreeGrafter"/>
</dbReference>
<evidence type="ECO:0000256" key="12">
    <source>
        <dbReference type="ARBA" id="ARBA00023180"/>
    </source>
</evidence>
<feature type="transmembrane region" description="Helical" evidence="16">
    <location>
        <begin position="586"/>
        <end position="604"/>
    </location>
</feature>
<evidence type="ECO:0000256" key="4">
    <source>
        <dbReference type="ARBA" id="ARBA00022538"/>
    </source>
</evidence>
<dbReference type="GO" id="GO:1990573">
    <property type="term" value="P:potassium ion import across plasma membrane"/>
    <property type="evidence" value="ECO:0007669"/>
    <property type="project" value="TreeGrafter"/>
</dbReference>
<proteinExistence type="inferred from homology"/>
<evidence type="ECO:0000256" key="10">
    <source>
        <dbReference type="ARBA" id="ARBA00023065"/>
    </source>
</evidence>
<feature type="transmembrane region" description="Helical" evidence="16">
    <location>
        <begin position="434"/>
        <end position="454"/>
    </location>
</feature>
<feature type="transmembrane region" description="Helical" evidence="16">
    <location>
        <begin position="228"/>
        <end position="255"/>
    </location>
</feature>
<keyword evidence="8 16" id="KW-1133">Transmembrane helix</keyword>
<dbReference type="WBParaSite" id="PSAMB.scaffold161size70618.g2778.t1">
    <property type="protein sequence ID" value="PSAMB.scaffold161size70618.g2778.t1"/>
    <property type="gene ID" value="PSAMB.scaffold161size70618.g2778"/>
</dbReference>
<feature type="transmembrane region" description="Helical" evidence="16">
    <location>
        <begin position="203"/>
        <end position="222"/>
    </location>
</feature>
<name>A0A914VA05_9BILA</name>
<feature type="transmembrane region" description="Helical" evidence="16">
    <location>
        <begin position="400"/>
        <end position="422"/>
    </location>
</feature>
<evidence type="ECO:0000259" key="17">
    <source>
        <dbReference type="Pfam" id="PF00324"/>
    </source>
</evidence>
<feature type="transmembrane region" description="Helical" evidence="16">
    <location>
        <begin position="320"/>
        <end position="339"/>
    </location>
</feature>
<feature type="transmembrane region" description="Helical" evidence="16">
    <location>
        <begin position="351"/>
        <end position="370"/>
    </location>
</feature>
<dbReference type="PANTHER" id="PTHR11827:SF103">
    <property type="entry name" value="SODIUM CHLORIDE COTRANSPORTER 69, ISOFORM E"/>
    <property type="match status" value="1"/>
</dbReference>
<protein>
    <submittedName>
        <fullName evidence="20">Uncharacterized protein</fullName>
    </submittedName>
</protein>
<evidence type="ECO:0000259" key="18">
    <source>
        <dbReference type="Pfam" id="PF03522"/>
    </source>
</evidence>
<keyword evidence="12" id="KW-0325">Glycoprotein</keyword>
<feature type="transmembrane region" description="Helical" evidence="16">
    <location>
        <begin position="559"/>
        <end position="580"/>
    </location>
</feature>